<proteinExistence type="predicted"/>
<evidence type="ECO:0000256" key="4">
    <source>
        <dbReference type="ARBA" id="ARBA00023136"/>
    </source>
</evidence>
<dbReference type="Pfam" id="PF13564">
    <property type="entry name" value="DoxX_2"/>
    <property type="match status" value="1"/>
</dbReference>
<dbReference type="AlphaFoldDB" id="A0A4R4T5I3"/>
<feature type="transmembrane region" description="Helical" evidence="5">
    <location>
        <begin position="103"/>
        <end position="122"/>
    </location>
</feature>
<keyword evidence="3 5" id="KW-1133">Transmembrane helix</keyword>
<evidence type="ECO:0000256" key="1">
    <source>
        <dbReference type="ARBA" id="ARBA00004141"/>
    </source>
</evidence>
<feature type="transmembrane region" description="Helical" evidence="5">
    <location>
        <begin position="74"/>
        <end position="91"/>
    </location>
</feature>
<dbReference type="GO" id="GO:0016020">
    <property type="term" value="C:membrane"/>
    <property type="evidence" value="ECO:0007669"/>
    <property type="project" value="UniProtKB-SubCell"/>
</dbReference>
<evidence type="ECO:0000313" key="7">
    <source>
        <dbReference type="Proteomes" id="UP000295345"/>
    </source>
</evidence>
<evidence type="ECO:0000313" key="6">
    <source>
        <dbReference type="EMBL" id="TDC72298.1"/>
    </source>
</evidence>
<dbReference type="InterPro" id="IPR032808">
    <property type="entry name" value="DoxX"/>
</dbReference>
<evidence type="ECO:0000256" key="5">
    <source>
        <dbReference type="SAM" id="Phobius"/>
    </source>
</evidence>
<dbReference type="OrthoDB" id="4337053at2"/>
<reference evidence="6 7" key="1">
    <citation type="submission" date="2019-03" db="EMBL/GenBank/DDBJ databases">
        <title>Draft genome sequences of novel Actinobacteria.</title>
        <authorList>
            <person name="Sahin N."/>
            <person name="Ay H."/>
            <person name="Saygin H."/>
        </authorList>
    </citation>
    <scope>NUCLEOTIDE SEQUENCE [LARGE SCALE GENOMIC DNA]</scope>
    <source>
        <strain evidence="6 7">DSM 41900</strain>
    </source>
</reference>
<comment type="subcellular location">
    <subcellularLocation>
        <location evidence="1">Membrane</location>
        <topology evidence="1">Multi-pass membrane protein</topology>
    </subcellularLocation>
</comment>
<comment type="caution">
    <text evidence="6">The sequence shown here is derived from an EMBL/GenBank/DDBJ whole genome shotgun (WGS) entry which is preliminary data.</text>
</comment>
<organism evidence="6 7">
    <name type="scientific">Streptomyces hainanensis</name>
    <dbReference type="NCBI Taxonomy" id="402648"/>
    <lineage>
        <taxon>Bacteria</taxon>
        <taxon>Bacillati</taxon>
        <taxon>Actinomycetota</taxon>
        <taxon>Actinomycetes</taxon>
        <taxon>Kitasatosporales</taxon>
        <taxon>Streptomycetaceae</taxon>
        <taxon>Streptomyces</taxon>
    </lineage>
</organism>
<feature type="transmembrane region" description="Helical" evidence="5">
    <location>
        <begin position="50"/>
        <end position="68"/>
    </location>
</feature>
<gene>
    <name evidence="6" type="ORF">E1283_22110</name>
</gene>
<keyword evidence="7" id="KW-1185">Reference proteome</keyword>
<dbReference type="EMBL" id="SMKI01000254">
    <property type="protein sequence ID" value="TDC72298.1"/>
    <property type="molecule type" value="Genomic_DNA"/>
</dbReference>
<sequence length="125" mass="12776">MVTGVAGWTDWPLVLTVCCVVANGFEVGAKLARARFVTRNSAEVGVGPEWIPYLALLEGAGVVGLVVGLSGWRLVGLAAAVGLLLFFVGAVHAHVRARVFHNIAFPVAFLGLAGAAVAHFVGAGG</sequence>
<dbReference type="Proteomes" id="UP000295345">
    <property type="component" value="Unassembled WGS sequence"/>
</dbReference>
<feature type="transmembrane region" description="Helical" evidence="5">
    <location>
        <begin position="12"/>
        <end position="29"/>
    </location>
</feature>
<evidence type="ECO:0000256" key="2">
    <source>
        <dbReference type="ARBA" id="ARBA00022692"/>
    </source>
</evidence>
<keyword evidence="2 5" id="KW-0812">Transmembrane</keyword>
<protein>
    <submittedName>
        <fullName evidence="6">DoxX family protein</fullName>
    </submittedName>
</protein>
<name>A0A4R4T5I3_9ACTN</name>
<evidence type="ECO:0000256" key="3">
    <source>
        <dbReference type="ARBA" id="ARBA00022989"/>
    </source>
</evidence>
<accession>A0A4R4T5I3</accession>
<keyword evidence="4 5" id="KW-0472">Membrane</keyword>